<dbReference type="GeneID" id="25738598"/>
<protein>
    <submittedName>
        <fullName evidence="1">Uncharacterized protein</fullName>
    </submittedName>
</protein>
<dbReference type="Proteomes" id="UP000054498">
    <property type="component" value="Unassembled WGS sequence"/>
</dbReference>
<name>A0A0D2L5C7_9CHLO</name>
<dbReference type="AlphaFoldDB" id="A0A0D2L5C7"/>
<dbReference type="KEGG" id="mng:MNEG_5721"/>
<evidence type="ECO:0000313" key="2">
    <source>
        <dbReference type="Proteomes" id="UP000054498"/>
    </source>
</evidence>
<reference evidence="1 2" key="1">
    <citation type="journal article" date="2013" name="BMC Genomics">
        <title>Reconstruction of the lipid metabolism for the microalga Monoraphidium neglectum from its genome sequence reveals characteristics suitable for biofuel production.</title>
        <authorList>
            <person name="Bogen C."/>
            <person name="Al-Dilaimi A."/>
            <person name="Albersmeier A."/>
            <person name="Wichmann J."/>
            <person name="Grundmann M."/>
            <person name="Rupp O."/>
            <person name="Lauersen K.J."/>
            <person name="Blifernez-Klassen O."/>
            <person name="Kalinowski J."/>
            <person name="Goesmann A."/>
            <person name="Mussgnug J.H."/>
            <person name="Kruse O."/>
        </authorList>
    </citation>
    <scope>NUCLEOTIDE SEQUENCE [LARGE SCALE GENOMIC DNA]</scope>
    <source>
        <strain evidence="1 2">SAG 48.87</strain>
    </source>
</reference>
<dbReference type="RefSeq" id="XP_013901258.1">
    <property type="nucleotide sequence ID" value="XM_014045804.1"/>
</dbReference>
<proteinExistence type="predicted"/>
<dbReference type="OrthoDB" id="532671at2759"/>
<evidence type="ECO:0000313" key="1">
    <source>
        <dbReference type="EMBL" id="KIZ02239.1"/>
    </source>
</evidence>
<dbReference type="EMBL" id="KK101091">
    <property type="protein sequence ID" value="KIZ02239.1"/>
    <property type="molecule type" value="Genomic_DNA"/>
</dbReference>
<organism evidence="1 2">
    <name type="scientific">Monoraphidium neglectum</name>
    <dbReference type="NCBI Taxonomy" id="145388"/>
    <lineage>
        <taxon>Eukaryota</taxon>
        <taxon>Viridiplantae</taxon>
        <taxon>Chlorophyta</taxon>
        <taxon>core chlorophytes</taxon>
        <taxon>Chlorophyceae</taxon>
        <taxon>CS clade</taxon>
        <taxon>Sphaeropleales</taxon>
        <taxon>Selenastraceae</taxon>
        <taxon>Monoraphidium</taxon>
    </lineage>
</organism>
<accession>A0A0D2L5C7</accession>
<sequence length="133" mass="14142">MPGGWLAAGAGFAFHFLNSKWQEERKARIERVNAQLRNFYGPLLAAVSATKSAYDALITQHSPDGSQGAFQDAVHSDPGGVEAEAYRLWVQAVLQPLNEQAAAIVSDHIGAAEPARVRAAGRRSGACTRRGGA</sequence>
<keyword evidence="2" id="KW-1185">Reference proteome</keyword>
<gene>
    <name evidence="1" type="ORF">MNEG_5721</name>
</gene>